<feature type="region of interest" description="Disordered" evidence="2">
    <location>
        <begin position="306"/>
        <end position="359"/>
    </location>
</feature>
<evidence type="ECO:0000313" key="3">
    <source>
        <dbReference type="EMBL" id="CAH7673311.1"/>
    </source>
</evidence>
<feature type="region of interest" description="Disordered" evidence="2">
    <location>
        <begin position="374"/>
        <end position="460"/>
    </location>
</feature>
<dbReference type="AlphaFoldDB" id="A0AAV0AVS9"/>
<sequence>MDDRTSHPHQSINPTATATATATTTTNNQPAHSSSLKRLTRSTYIDQQPIKHSPDNHTSNGNSNAHCHQRCDSDDSENGWIPPPPLLPLNTRFSITTSETNLNFSERPESFDKLTTPNDPIPTWNLNFLNLRYSSSDQQPQSEQRDLLNRLGYRLLDENELYQSDRRVTGGGGLKMMTINRQQRENFQQTETNIFNRLHRQSELLEKRSKRLEKEKLLHARFKLKAHLEMLINGSGTDWKSIRSLSLKRIKEDELMERNSGTIRKDERRIETESEKLERVRQVMIKEAEETLRRYEKILDTRKLTKPKVTNPTQANQKLTSTVTKPAATTTDKTVPPHSVSSPGFPNVKSTTTATRKVDAKPQNPILRNVEHRIVHPPSLNRKFPLSRQPSSSDDVSNKIKALKDFKSKRPRVEELRSSTGGVEPVGGNGDNQKVERPSIFKSQDNQVSSSSSSVTTKMTRESLYESASIRRLALEEHTNNNQRRIGRSSYALGCRFPDLSCLRLDYQSRLKSMVINQSSHLLPISIPFERPERNLNKPTGSNNGTSESGKIESDEFKDRYKEELERVEFSNDWIEFNPTVNEERRIVEHEMIFGSGSKFFVLEDELKYLEDEDLEKGLGMSLRNLIDERIYGLKGKK</sequence>
<feature type="compositionally biased region" description="Polar residues" evidence="2">
    <location>
        <begin position="27"/>
        <end position="46"/>
    </location>
</feature>
<feature type="region of interest" description="Disordered" evidence="2">
    <location>
        <begin position="1"/>
        <end position="85"/>
    </location>
</feature>
<keyword evidence="1" id="KW-0175">Coiled coil</keyword>
<feature type="region of interest" description="Disordered" evidence="2">
    <location>
        <begin position="531"/>
        <end position="556"/>
    </location>
</feature>
<feature type="compositionally biased region" description="Polar residues" evidence="2">
    <location>
        <begin position="308"/>
        <end position="319"/>
    </location>
</feature>
<feature type="compositionally biased region" description="Polar residues" evidence="2">
    <location>
        <begin position="339"/>
        <end position="355"/>
    </location>
</feature>
<proteinExistence type="predicted"/>
<evidence type="ECO:0000313" key="4">
    <source>
        <dbReference type="Proteomes" id="UP001153365"/>
    </source>
</evidence>
<comment type="caution">
    <text evidence="3">The sequence shown here is derived from an EMBL/GenBank/DDBJ whole genome shotgun (WGS) entry which is preliminary data.</text>
</comment>
<dbReference type="EMBL" id="CALTRL010001666">
    <property type="protein sequence ID" value="CAH7673311.1"/>
    <property type="molecule type" value="Genomic_DNA"/>
</dbReference>
<protein>
    <submittedName>
        <fullName evidence="3">Uncharacterized protein</fullName>
    </submittedName>
</protein>
<dbReference type="Proteomes" id="UP001153365">
    <property type="component" value="Unassembled WGS sequence"/>
</dbReference>
<feature type="compositionally biased region" description="Low complexity" evidence="2">
    <location>
        <begin position="320"/>
        <end position="336"/>
    </location>
</feature>
<feature type="compositionally biased region" description="Polar residues" evidence="2">
    <location>
        <begin position="56"/>
        <end position="66"/>
    </location>
</feature>
<reference evidence="3" key="1">
    <citation type="submission" date="2022-06" db="EMBL/GenBank/DDBJ databases">
        <authorList>
            <consortium name="SYNGENTA / RWTH Aachen University"/>
        </authorList>
    </citation>
    <scope>NUCLEOTIDE SEQUENCE</scope>
</reference>
<organism evidence="3 4">
    <name type="scientific">Phakopsora pachyrhizi</name>
    <name type="common">Asian soybean rust disease fungus</name>
    <dbReference type="NCBI Taxonomy" id="170000"/>
    <lineage>
        <taxon>Eukaryota</taxon>
        <taxon>Fungi</taxon>
        <taxon>Dikarya</taxon>
        <taxon>Basidiomycota</taxon>
        <taxon>Pucciniomycotina</taxon>
        <taxon>Pucciniomycetes</taxon>
        <taxon>Pucciniales</taxon>
        <taxon>Phakopsoraceae</taxon>
        <taxon>Phakopsora</taxon>
    </lineage>
</organism>
<keyword evidence="4" id="KW-1185">Reference proteome</keyword>
<evidence type="ECO:0000256" key="2">
    <source>
        <dbReference type="SAM" id="MobiDB-lite"/>
    </source>
</evidence>
<feature type="compositionally biased region" description="Low complexity" evidence="2">
    <location>
        <begin position="15"/>
        <end position="26"/>
    </location>
</feature>
<feature type="compositionally biased region" description="Basic and acidic residues" evidence="2">
    <location>
        <begin position="396"/>
        <end position="417"/>
    </location>
</feature>
<accession>A0AAV0AVS9</accession>
<evidence type="ECO:0000256" key="1">
    <source>
        <dbReference type="SAM" id="Coils"/>
    </source>
</evidence>
<feature type="compositionally biased region" description="Polar residues" evidence="2">
    <location>
        <begin position="537"/>
        <end position="549"/>
    </location>
</feature>
<gene>
    <name evidence="3" type="ORF">PPACK8108_LOCUS8199</name>
</gene>
<name>A0AAV0AVS9_PHAPC</name>
<feature type="coiled-coil region" evidence="1">
    <location>
        <begin position="263"/>
        <end position="305"/>
    </location>
</feature>